<evidence type="ECO:0000256" key="3">
    <source>
        <dbReference type="ARBA" id="ARBA00022448"/>
    </source>
</evidence>
<evidence type="ECO:0000256" key="6">
    <source>
        <dbReference type="ARBA" id="ARBA00023065"/>
    </source>
</evidence>
<comment type="caution">
    <text evidence="8">Lacks conserved residue(s) required for the propagation of feature annotation.</text>
</comment>
<dbReference type="Proteomes" id="UP001327560">
    <property type="component" value="Chromosome 4"/>
</dbReference>
<dbReference type="EMBL" id="CP136893">
    <property type="protein sequence ID" value="WOL06346.1"/>
    <property type="molecule type" value="Genomic_DNA"/>
</dbReference>
<evidence type="ECO:0000256" key="7">
    <source>
        <dbReference type="ARBA" id="ARBA00023136"/>
    </source>
</evidence>
<feature type="chain" id="PRO_5043006118" evidence="9">
    <location>
        <begin position="23"/>
        <end position="354"/>
    </location>
</feature>
<evidence type="ECO:0000313" key="11">
    <source>
        <dbReference type="Proteomes" id="UP001327560"/>
    </source>
</evidence>
<keyword evidence="7 8" id="KW-0472">Membrane</keyword>
<evidence type="ECO:0000313" key="10">
    <source>
        <dbReference type="EMBL" id="WOL06346.1"/>
    </source>
</evidence>
<keyword evidence="4 8" id="KW-0812">Transmembrane</keyword>
<evidence type="ECO:0000256" key="9">
    <source>
        <dbReference type="SAM" id="SignalP"/>
    </source>
</evidence>
<keyword evidence="11" id="KW-1185">Reference proteome</keyword>
<gene>
    <name evidence="10" type="ORF">Cni_G15078</name>
</gene>
<feature type="transmembrane region" description="Helical" evidence="8">
    <location>
        <begin position="334"/>
        <end position="353"/>
    </location>
</feature>
<evidence type="ECO:0000256" key="5">
    <source>
        <dbReference type="ARBA" id="ARBA00022989"/>
    </source>
</evidence>
<evidence type="ECO:0000256" key="1">
    <source>
        <dbReference type="ARBA" id="ARBA00004141"/>
    </source>
</evidence>
<keyword evidence="5 8" id="KW-1133">Transmembrane helix</keyword>
<evidence type="ECO:0000256" key="2">
    <source>
        <dbReference type="ARBA" id="ARBA00006939"/>
    </source>
</evidence>
<reference evidence="10 11" key="1">
    <citation type="submission" date="2023-10" db="EMBL/GenBank/DDBJ databases">
        <title>Chromosome-scale genome assembly provides insights into flower coloration mechanisms of Canna indica.</title>
        <authorList>
            <person name="Li C."/>
        </authorList>
    </citation>
    <scope>NUCLEOTIDE SEQUENCE [LARGE SCALE GENOMIC DNA]</scope>
    <source>
        <tissue evidence="10">Flower</tissue>
    </source>
</reference>
<keyword evidence="6 8" id="KW-0406">Ion transport</keyword>
<evidence type="ECO:0000256" key="4">
    <source>
        <dbReference type="ARBA" id="ARBA00022692"/>
    </source>
</evidence>
<dbReference type="InterPro" id="IPR004698">
    <property type="entry name" value="Zn/Fe_permease_fun/pln"/>
</dbReference>
<evidence type="ECO:0000256" key="8">
    <source>
        <dbReference type="RuleBase" id="RU362088"/>
    </source>
</evidence>
<protein>
    <submittedName>
        <fullName evidence="10">Zinc transporter 8-like</fullName>
    </submittedName>
</protein>
<dbReference type="PANTHER" id="PTHR11040:SF35">
    <property type="entry name" value="ZINC TRANSPORTER 5"/>
    <property type="match status" value="1"/>
</dbReference>
<dbReference type="GO" id="GO:0005886">
    <property type="term" value="C:plasma membrane"/>
    <property type="evidence" value="ECO:0007669"/>
    <property type="project" value="TreeGrafter"/>
</dbReference>
<feature type="signal peptide" evidence="9">
    <location>
        <begin position="1"/>
        <end position="22"/>
    </location>
</feature>
<dbReference type="NCBIfam" id="TIGR00820">
    <property type="entry name" value="zip"/>
    <property type="match status" value="1"/>
</dbReference>
<dbReference type="GO" id="GO:0005385">
    <property type="term" value="F:zinc ion transmembrane transporter activity"/>
    <property type="evidence" value="ECO:0007669"/>
    <property type="project" value="InterPro"/>
</dbReference>
<sequence>MKSACRLFFFLLVLLLPLLIRGDCDCASEEEDRDKKKALPLKLAAIFSILVCGGIGVVIPILSKWIPFLHPDKDVFFMVKAFAAGVILATGFIHILPDAFENLSSPCLDPKPWEDFPFAGFCAMVAAMGTLMVDTLATGYFSRRMQSGHGGKTRAGSDATSDVEGLHVHTHATHGHAHASVEVLDEHDDDGSAQLIRHRVISQVLEMGIIVHSVIIGISLGASESPSTIRPLVVALSFHQFFEGMGLGGCIVQAKFQLKSMISMGLFFSLTTPVGIAIGIAVSSRYDENSPTALIVEGILNSLAAGILIYMALVDLLAADFMSPRVQNNGRLQITVYIFLLLGAGLMSLLAKWA</sequence>
<name>A0AAQ3QEF4_9LILI</name>
<feature type="transmembrane region" description="Helical" evidence="8">
    <location>
        <begin position="303"/>
        <end position="322"/>
    </location>
</feature>
<organism evidence="10 11">
    <name type="scientific">Canna indica</name>
    <name type="common">Indian-shot</name>
    <dbReference type="NCBI Taxonomy" id="4628"/>
    <lineage>
        <taxon>Eukaryota</taxon>
        <taxon>Viridiplantae</taxon>
        <taxon>Streptophyta</taxon>
        <taxon>Embryophyta</taxon>
        <taxon>Tracheophyta</taxon>
        <taxon>Spermatophyta</taxon>
        <taxon>Magnoliopsida</taxon>
        <taxon>Liliopsida</taxon>
        <taxon>Zingiberales</taxon>
        <taxon>Cannaceae</taxon>
        <taxon>Canna</taxon>
    </lineage>
</organism>
<keyword evidence="3 8" id="KW-0813">Transport</keyword>
<dbReference type="InterPro" id="IPR003689">
    <property type="entry name" value="ZIP"/>
</dbReference>
<accession>A0AAQ3QEF4</accession>
<proteinExistence type="inferred from homology"/>
<dbReference type="Pfam" id="PF02535">
    <property type="entry name" value="Zip"/>
    <property type="match status" value="1"/>
</dbReference>
<dbReference type="AlphaFoldDB" id="A0AAQ3QEF4"/>
<keyword evidence="9" id="KW-0732">Signal</keyword>
<feature type="transmembrane region" description="Helical" evidence="8">
    <location>
        <begin position="264"/>
        <end position="283"/>
    </location>
</feature>
<comment type="subcellular location">
    <subcellularLocation>
        <location evidence="1 8">Membrane</location>
        <topology evidence="1 8">Multi-pass membrane protein</topology>
    </subcellularLocation>
</comment>
<feature type="transmembrane region" description="Helical" evidence="8">
    <location>
        <begin position="38"/>
        <end position="63"/>
    </location>
</feature>
<feature type="transmembrane region" description="Helical" evidence="8">
    <location>
        <begin position="75"/>
        <end position="96"/>
    </location>
</feature>
<dbReference type="PANTHER" id="PTHR11040">
    <property type="entry name" value="ZINC/IRON TRANSPORTER"/>
    <property type="match status" value="1"/>
</dbReference>
<feature type="transmembrane region" description="Helical" evidence="8">
    <location>
        <begin position="116"/>
        <end position="137"/>
    </location>
</feature>
<comment type="similarity">
    <text evidence="2 8">Belongs to the ZIP transporter (TC 2.A.5) family.</text>
</comment>